<dbReference type="PANTHER" id="PTHR11505">
    <property type="entry name" value="L1 TRANSPOSABLE ELEMENT-RELATED"/>
    <property type="match status" value="1"/>
</dbReference>
<gene>
    <name evidence="2" type="ORF">XELAEV_18021015mg</name>
</gene>
<name>A0A974HQZ2_XENLA</name>
<organism evidence="2 3">
    <name type="scientific">Xenopus laevis</name>
    <name type="common">African clawed frog</name>
    <dbReference type="NCBI Taxonomy" id="8355"/>
    <lineage>
        <taxon>Eukaryota</taxon>
        <taxon>Metazoa</taxon>
        <taxon>Chordata</taxon>
        <taxon>Craniata</taxon>
        <taxon>Vertebrata</taxon>
        <taxon>Euteleostomi</taxon>
        <taxon>Amphibia</taxon>
        <taxon>Batrachia</taxon>
        <taxon>Anura</taxon>
        <taxon>Pipoidea</taxon>
        <taxon>Pipidae</taxon>
        <taxon>Xenopodinae</taxon>
        <taxon>Xenopus</taxon>
        <taxon>Xenopus</taxon>
    </lineage>
</organism>
<dbReference type="EMBL" id="CM004471">
    <property type="protein sequence ID" value="OCT87317.1"/>
    <property type="molecule type" value="Genomic_DNA"/>
</dbReference>
<sequence length="326" mass="37119">RTPRASEAQRSLKQFFTSADLEAASHKSKMALRRPRSPVEDSDSESVSTDTTTLSYLISLPTKRDFEHLVSQIEKTVREEVADLKLEMATLHSRVADAETRQDTVETATNSLIQSQSAQNKLLYSLQKRIDDLDNRGRRCNLRIRGLPEQVDGVSLQATAMKIFNHIPEQPDTHTVEFERIHRALRPKGLPTDKPRDVICCLTRFPETHLIILQDLSWSTLQHRRLLRPLITALKENNLLFRWGYPFSLHVTHNGQSFVLTGLDDLVPFLAGLGLSDVNLPDWIKFCYLPKMPLLPAREPWTEATTPKEQRKKTKATPAKDKSPEG</sequence>
<evidence type="ECO:0000256" key="1">
    <source>
        <dbReference type="SAM" id="MobiDB-lite"/>
    </source>
</evidence>
<feature type="region of interest" description="Disordered" evidence="1">
    <location>
        <begin position="24"/>
        <end position="50"/>
    </location>
</feature>
<accession>A0A974HQZ2</accession>
<proteinExistence type="predicted"/>
<dbReference type="Proteomes" id="UP000694892">
    <property type="component" value="Chromosome 3S"/>
</dbReference>
<dbReference type="AlphaFoldDB" id="A0A974HQZ2"/>
<feature type="region of interest" description="Disordered" evidence="1">
    <location>
        <begin position="300"/>
        <end position="326"/>
    </location>
</feature>
<feature type="compositionally biased region" description="Basic residues" evidence="1">
    <location>
        <begin position="26"/>
        <end position="36"/>
    </location>
</feature>
<evidence type="ECO:0000313" key="2">
    <source>
        <dbReference type="EMBL" id="OCT87317.1"/>
    </source>
</evidence>
<dbReference type="Gene3D" id="3.30.70.1820">
    <property type="entry name" value="L1 transposable element, RRM domain"/>
    <property type="match status" value="1"/>
</dbReference>
<dbReference type="OMA" id="ELHWIMI"/>
<protein>
    <submittedName>
        <fullName evidence="2">Uncharacterized protein</fullName>
    </submittedName>
</protein>
<reference evidence="3" key="1">
    <citation type="journal article" date="2016" name="Nature">
        <title>Genome evolution in the allotetraploid frog Xenopus laevis.</title>
        <authorList>
            <person name="Session A.M."/>
            <person name="Uno Y."/>
            <person name="Kwon T."/>
            <person name="Chapman J.A."/>
            <person name="Toyoda A."/>
            <person name="Takahashi S."/>
            <person name="Fukui A."/>
            <person name="Hikosaka A."/>
            <person name="Suzuki A."/>
            <person name="Kondo M."/>
            <person name="van Heeringen S.J."/>
            <person name="Quigley I."/>
            <person name="Heinz S."/>
            <person name="Ogino H."/>
            <person name="Ochi H."/>
            <person name="Hellsten U."/>
            <person name="Lyons J.B."/>
            <person name="Simakov O."/>
            <person name="Putnam N."/>
            <person name="Stites J."/>
            <person name="Kuroki Y."/>
            <person name="Tanaka T."/>
            <person name="Michiue T."/>
            <person name="Watanabe M."/>
            <person name="Bogdanovic O."/>
            <person name="Lister R."/>
            <person name="Georgiou G."/>
            <person name="Paranjpe S.S."/>
            <person name="van Kruijsbergen I."/>
            <person name="Shu S."/>
            <person name="Carlson J."/>
            <person name="Kinoshita T."/>
            <person name="Ohta Y."/>
            <person name="Mawaribuchi S."/>
            <person name="Jenkins J."/>
            <person name="Grimwood J."/>
            <person name="Schmutz J."/>
            <person name="Mitros T."/>
            <person name="Mozaffari S.V."/>
            <person name="Suzuki Y."/>
            <person name="Haramoto Y."/>
            <person name="Yamamoto T.S."/>
            <person name="Takagi C."/>
            <person name="Heald R."/>
            <person name="Miller K."/>
            <person name="Haudenschild C."/>
            <person name="Kitzman J."/>
            <person name="Nakayama T."/>
            <person name="Izutsu Y."/>
            <person name="Robert J."/>
            <person name="Fortriede J."/>
            <person name="Burns K."/>
            <person name="Lotay V."/>
            <person name="Karimi K."/>
            <person name="Yasuoka Y."/>
            <person name="Dichmann D.S."/>
            <person name="Flajnik M.F."/>
            <person name="Houston D.W."/>
            <person name="Shendure J."/>
            <person name="DuPasquier L."/>
            <person name="Vize P.D."/>
            <person name="Zorn A.M."/>
            <person name="Ito M."/>
            <person name="Marcotte E.M."/>
            <person name="Wallingford J.B."/>
            <person name="Ito Y."/>
            <person name="Asashima M."/>
            <person name="Ueno N."/>
            <person name="Matsuda Y."/>
            <person name="Veenstra G.J."/>
            <person name="Fujiyama A."/>
            <person name="Harland R.M."/>
            <person name="Taira M."/>
            <person name="Rokhsar D.S."/>
        </authorList>
    </citation>
    <scope>NUCLEOTIDE SEQUENCE [LARGE SCALE GENOMIC DNA]</scope>
    <source>
        <strain evidence="3">J</strain>
    </source>
</reference>
<dbReference type="InterPro" id="IPR004244">
    <property type="entry name" value="Transposase_22"/>
</dbReference>
<evidence type="ECO:0000313" key="3">
    <source>
        <dbReference type="Proteomes" id="UP000694892"/>
    </source>
</evidence>
<feature type="non-terminal residue" evidence="2">
    <location>
        <position position="1"/>
    </location>
</feature>